<keyword evidence="3" id="KW-1185">Reference proteome</keyword>
<feature type="region of interest" description="Disordered" evidence="1">
    <location>
        <begin position="1"/>
        <end position="95"/>
    </location>
</feature>
<evidence type="ECO:0000256" key="1">
    <source>
        <dbReference type="SAM" id="MobiDB-lite"/>
    </source>
</evidence>
<gene>
    <name evidence="2" type="ORF">RRF57_008511</name>
</gene>
<evidence type="ECO:0000313" key="2">
    <source>
        <dbReference type="EMBL" id="KAK5632797.1"/>
    </source>
</evidence>
<feature type="compositionally biased region" description="Polar residues" evidence="1">
    <location>
        <begin position="1"/>
        <end position="28"/>
    </location>
</feature>
<reference evidence="2 3" key="1">
    <citation type="submission" date="2023-10" db="EMBL/GenBank/DDBJ databases">
        <title>Draft genome sequence of Xylaria bambusicola isolate GMP-LS, the root and basal stem rot pathogen of sugarcane in Indonesia.</title>
        <authorList>
            <person name="Selvaraj P."/>
            <person name="Muralishankar V."/>
            <person name="Muruganantham S."/>
            <person name="Sp S."/>
            <person name="Haryani S."/>
            <person name="Lau K.J.X."/>
            <person name="Naqvi N.I."/>
        </authorList>
    </citation>
    <scope>NUCLEOTIDE SEQUENCE [LARGE SCALE GENOMIC DNA]</scope>
    <source>
        <strain evidence="2">GMP-LS</strain>
    </source>
</reference>
<dbReference type="Proteomes" id="UP001305414">
    <property type="component" value="Unassembled WGS sequence"/>
</dbReference>
<proteinExistence type="predicted"/>
<protein>
    <submittedName>
        <fullName evidence="2">Uncharacterized protein</fullName>
    </submittedName>
</protein>
<organism evidence="2 3">
    <name type="scientific">Xylaria bambusicola</name>
    <dbReference type="NCBI Taxonomy" id="326684"/>
    <lineage>
        <taxon>Eukaryota</taxon>
        <taxon>Fungi</taxon>
        <taxon>Dikarya</taxon>
        <taxon>Ascomycota</taxon>
        <taxon>Pezizomycotina</taxon>
        <taxon>Sordariomycetes</taxon>
        <taxon>Xylariomycetidae</taxon>
        <taxon>Xylariales</taxon>
        <taxon>Xylariaceae</taxon>
        <taxon>Xylaria</taxon>
    </lineage>
</organism>
<dbReference type="AlphaFoldDB" id="A0AAN7Z8E6"/>
<comment type="caution">
    <text evidence="2">The sequence shown here is derived from an EMBL/GenBank/DDBJ whole genome shotgun (WGS) entry which is preliminary data.</text>
</comment>
<feature type="compositionally biased region" description="Basic and acidic residues" evidence="1">
    <location>
        <begin position="67"/>
        <end position="84"/>
    </location>
</feature>
<accession>A0AAN7Z8E6</accession>
<feature type="compositionally biased region" description="Low complexity" evidence="1">
    <location>
        <begin position="35"/>
        <end position="54"/>
    </location>
</feature>
<name>A0AAN7Z8E6_9PEZI</name>
<sequence>MPHATFTSTTTSSDYIPSTYTTGQTPSYPRTLDITSDTSSSGSSPSSFSSSSTTRPLMGYSINFTSDWKKDFDGGVRKTQERRSWSTRGDTGNNP</sequence>
<feature type="compositionally biased region" description="Polar residues" evidence="1">
    <location>
        <begin position="86"/>
        <end position="95"/>
    </location>
</feature>
<evidence type="ECO:0000313" key="3">
    <source>
        <dbReference type="Proteomes" id="UP001305414"/>
    </source>
</evidence>
<dbReference type="EMBL" id="JAWHQM010000027">
    <property type="protein sequence ID" value="KAK5632797.1"/>
    <property type="molecule type" value="Genomic_DNA"/>
</dbReference>